<organism evidence="1 2">
    <name type="scientific">Pistacia integerrima</name>
    <dbReference type="NCBI Taxonomy" id="434235"/>
    <lineage>
        <taxon>Eukaryota</taxon>
        <taxon>Viridiplantae</taxon>
        <taxon>Streptophyta</taxon>
        <taxon>Embryophyta</taxon>
        <taxon>Tracheophyta</taxon>
        <taxon>Spermatophyta</taxon>
        <taxon>Magnoliopsida</taxon>
        <taxon>eudicotyledons</taxon>
        <taxon>Gunneridae</taxon>
        <taxon>Pentapetalae</taxon>
        <taxon>rosids</taxon>
        <taxon>malvids</taxon>
        <taxon>Sapindales</taxon>
        <taxon>Anacardiaceae</taxon>
        <taxon>Pistacia</taxon>
    </lineage>
</organism>
<comment type="caution">
    <text evidence="1">The sequence shown here is derived from an EMBL/GenBank/DDBJ whole genome shotgun (WGS) entry which is preliminary data.</text>
</comment>
<name>A0ACC0Z5P2_9ROSI</name>
<evidence type="ECO:0000313" key="1">
    <source>
        <dbReference type="EMBL" id="KAJ0045566.1"/>
    </source>
</evidence>
<dbReference type="EMBL" id="CM047738">
    <property type="protein sequence ID" value="KAJ0045566.1"/>
    <property type="molecule type" value="Genomic_DNA"/>
</dbReference>
<evidence type="ECO:0000313" key="2">
    <source>
        <dbReference type="Proteomes" id="UP001163603"/>
    </source>
</evidence>
<proteinExistence type="predicted"/>
<keyword evidence="2" id="KW-1185">Reference proteome</keyword>
<dbReference type="Proteomes" id="UP001163603">
    <property type="component" value="Chromosome 3"/>
</dbReference>
<gene>
    <name evidence="1" type="ORF">Pint_04584</name>
</gene>
<reference evidence="2" key="1">
    <citation type="journal article" date="2023" name="G3 (Bethesda)">
        <title>Genome assembly and association tests identify interacting loci associated with vigor, precocity, and sex in interspecific pistachio rootstocks.</title>
        <authorList>
            <person name="Palmer W."/>
            <person name="Jacygrad E."/>
            <person name="Sagayaradj S."/>
            <person name="Cavanaugh K."/>
            <person name="Han R."/>
            <person name="Bertier L."/>
            <person name="Beede B."/>
            <person name="Kafkas S."/>
            <person name="Golino D."/>
            <person name="Preece J."/>
            <person name="Michelmore R."/>
        </authorList>
    </citation>
    <scope>NUCLEOTIDE SEQUENCE [LARGE SCALE GENOMIC DNA]</scope>
</reference>
<protein>
    <submittedName>
        <fullName evidence="1">Uncharacterized protein</fullName>
    </submittedName>
</protein>
<sequence>MSRGPDRMIRNFKQFAGNQYKFFNARYGQQLSDILEFPIKLVLSPFTLAFDIAGSAPRGFGLPEFITKLSYASVFVSNCYIGTYDLALELGKKVALSYMQWMAGIAVYYVLRIRATAVPSKRLHLEKVVMGCPECKHKLQVTISADDIMEPPWKAYNILRKMDYPYEHIVHSMKDPSIAAFWLMTLPQVVGGFDYDDDVKQKFGGNTRFQIHFVSSP</sequence>
<accession>A0ACC0Z5P2</accession>